<protein>
    <submittedName>
        <fullName evidence="3">Putative Ig domain-containing protein</fullName>
    </submittedName>
</protein>
<evidence type="ECO:0000256" key="1">
    <source>
        <dbReference type="SAM" id="MobiDB-lite"/>
    </source>
</evidence>
<feature type="signal peptide" evidence="2">
    <location>
        <begin position="1"/>
        <end position="32"/>
    </location>
</feature>
<dbReference type="InterPro" id="IPR013783">
    <property type="entry name" value="Ig-like_fold"/>
</dbReference>
<dbReference type="GO" id="GO:0005509">
    <property type="term" value="F:calcium ion binding"/>
    <property type="evidence" value="ECO:0007669"/>
    <property type="project" value="InterPro"/>
</dbReference>
<dbReference type="Gene3D" id="2.60.40.10">
    <property type="entry name" value="Immunoglobulins"/>
    <property type="match status" value="1"/>
</dbReference>
<reference evidence="3 4" key="1">
    <citation type="submission" date="2016-10" db="EMBL/GenBank/DDBJ databases">
        <authorList>
            <person name="de Groot N.N."/>
        </authorList>
    </citation>
    <scope>NUCLEOTIDE SEQUENCE [LARGE SCALE GENOMIC DNA]</scope>
    <source>
        <strain evidence="3 4">StLB037</strain>
    </source>
</reference>
<dbReference type="Proteomes" id="UP000186456">
    <property type="component" value="Unassembled WGS sequence"/>
</dbReference>
<sequence>MKITLAKRGILGLGAVVTAAALSIVPAAAASAAVVPTVGSAHPVYLISDLDGTQIPAGKVLGWNDSVLGSPDPSDEDYNSFFTVPANSGSVRTFISPRGQEANVAAWNAYGPLGLTPSGIQLPNLMPSANTSTGTGSPSGSGAVANAGGDYSLGIAFFNGNQVLETDFIYISVTANAKPELATWTFATPAAAATAPSITTASLNAATVGTAFSQTLTADGTAPLTWSVKSGGALPAGLALDASSGVVSGTPTTAGAYSVTIVATNSAGSNEKAFSGTVAAPAPTAPTKPEGSATNKVDIADPAKGAKTVTVPAGSANANKTLVAWAWSDPTNLGQVTTDANGNATVDISSLPAGEHTIALTAPGDATFAVLAWDTITKVSASGDTTTDTVDVTAAVTASDLWSLNAEATKVDFGSVARDKTAQASLGKVTVVDDRNVLKGWNLDAAWSSFKNSAGDEIPATALTLAPKAYAGTPLVSGVTLGTTGSKIASSSAVSTLTSGALFDADLTFKAPKDAQTGDYTSTLTLTLTSK</sequence>
<proteinExistence type="predicted"/>
<organism evidence="3 4">
    <name type="scientific">Microbacterium testaceum (strain StLB037)</name>
    <dbReference type="NCBI Taxonomy" id="979556"/>
    <lineage>
        <taxon>Bacteria</taxon>
        <taxon>Bacillati</taxon>
        <taxon>Actinomycetota</taxon>
        <taxon>Actinomycetes</taxon>
        <taxon>Micrococcales</taxon>
        <taxon>Microbacteriaceae</taxon>
        <taxon>Microbacterium</taxon>
    </lineage>
</organism>
<keyword evidence="2" id="KW-0732">Signal</keyword>
<dbReference type="GO" id="GO:0005975">
    <property type="term" value="P:carbohydrate metabolic process"/>
    <property type="evidence" value="ECO:0007669"/>
    <property type="project" value="UniProtKB-ARBA"/>
</dbReference>
<feature type="chain" id="PRO_5039200473" evidence="2">
    <location>
        <begin position="33"/>
        <end position="531"/>
    </location>
</feature>
<dbReference type="GO" id="GO:0016020">
    <property type="term" value="C:membrane"/>
    <property type="evidence" value="ECO:0007669"/>
    <property type="project" value="InterPro"/>
</dbReference>
<accession>A0A1H0Q931</accession>
<dbReference type="RefSeq" id="WP_074695701.1">
    <property type="nucleotide sequence ID" value="NZ_FNJN01000004.1"/>
</dbReference>
<dbReference type="Pfam" id="PF05345">
    <property type="entry name" value="He_PIG"/>
    <property type="match status" value="1"/>
</dbReference>
<evidence type="ECO:0000313" key="3">
    <source>
        <dbReference type="EMBL" id="SDP13188.1"/>
    </source>
</evidence>
<dbReference type="EMBL" id="FNJN01000004">
    <property type="protein sequence ID" value="SDP13188.1"/>
    <property type="molecule type" value="Genomic_DNA"/>
</dbReference>
<evidence type="ECO:0000313" key="4">
    <source>
        <dbReference type="Proteomes" id="UP000186456"/>
    </source>
</evidence>
<name>A0A1H0Q931_MICTS</name>
<dbReference type="InterPro" id="IPR015919">
    <property type="entry name" value="Cadherin-like_sf"/>
</dbReference>
<gene>
    <name evidence="3" type="ORF">SAMN04487788_2271</name>
</gene>
<evidence type="ECO:0000256" key="2">
    <source>
        <dbReference type="SAM" id="SignalP"/>
    </source>
</evidence>
<feature type="compositionally biased region" description="Low complexity" evidence="1">
    <location>
        <begin position="279"/>
        <end position="289"/>
    </location>
</feature>
<feature type="region of interest" description="Disordered" evidence="1">
    <location>
        <begin position="278"/>
        <end position="297"/>
    </location>
</feature>
<dbReference type="AlphaFoldDB" id="A0A1H0Q931"/>
<dbReference type="SUPFAM" id="SSF49313">
    <property type="entry name" value="Cadherin-like"/>
    <property type="match status" value="1"/>
</dbReference>